<dbReference type="EMBL" id="MU404353">
    <property type="protein sequence ID" value="KAI1614253.1"/>
    <property type="molecule type" value="Genomic_DNA"/>
</dbReference>
<gene>
    <name evidence="1" type="ORF">EDD36DRAFT_220964</name>
</gene>
<dbReference type="Proteomes" id="UP001203852">
    <property type="component" value="Unassembled WGS sequence"/>
</dbReference>
<sequence>MSTSSTNPISISKDLAFILTVKVYINPAQTTKFFELFKPAYDHVLAEPECRFFIVNTTQEPGCISWVEGWSKDVQWFMAEQMTKSYYQPYLTESEAMFIKPREFGIHTPQEGMCHFKLPLSQTD</sequence>
<evidence type="ECO:0000313" key="1">
    <source>
        <dbReference type="EMBL" id="KAI1614253.1"/>
    </source>
</evidence>
<comment type="caution">
    <text evidence="1">The sequence shown here is derived from an EMBL/GenBank/DDBJ whole genome shotgun (WGS) entry which is preliminary data.</text>
</comment>
<proteinExistence type="predicted"/>
<reference evidence="1" key="1">
    <citation type="journal article" date="2022" name="bioRxiv">
        <title>Deciphering the potential niche of two novel black yeast fungi from a biological soil crust based on their genomes, phenotypes, and melanin regulation.</title>
        <authorList>
            <consortium name="DOE Joint Genome Institute"/>
            <person name="Carr E.C."/>
            <person name="Barton Q."/>
            <person name="Grambo S."/>
            <person name="Sullivan M."/>
            <person name="Renfro C.M."/>
            <person name="Kuo A."/>
            <person name="Pangilinan J."/>
            <person name="Lipzen A."/>
            <person name="Keymanesh K."/>
            <person name="Savage E."/>
            <person name="Barry K."/>
            <person name="Grigoriev I.V."/>
            <person name="Riekhof W.R."/>
            <person name="Harris S.S."/>
        </authorList>
    </citation>
    <scope>NUCLEOTIDE SEQUENCE</scope>
    <source>
        <strain evidence="1">JF 03-4F</strain>
    </source>
</reference>
<organism evidence="1 2">
    <name type="scientific">Exophiala viscosa</name>
    <dbReference type="NCBI Taxonomy" id="2486360"/>
    <lineage>
        <taxon>Eukaryota</taxon>
        <taxon>Fungi</taxon>
        <taxon>Dikarya</taxon>
        <taxon>Ascomycota</taxon>
        <taxon>Pezizomycotina</taxon>
        <taxon>Eurotiomycetes</taxon>
        <taxon>Chaetothyriomycetidae</taxon>
        <taxon>Chaetothyriales</taxon>
        <taxon>Herpotrichiellaceae</taxon>
        <taxon>Exophiala</taxon>
    </lineage>
</organism>
<protein>
    <recommendedName>
        <fullName evidence="3">ABM domain-containing protein</fullName>
    </recommendedName>
</protein>
<evidence type="ECO:0000313" key="2">
    <source>
        <dbReference type="Proteomes" id="UP001203852"/>
    </source>
</evidence>
<dbReference type="InterPro" id="IPR011008">
    <property type="entry name" value="Dimeric_a/b-barrel"/>
</dbReference>
<dbReference type="SUPFAM" id="SSF54909">
    <property type="entry name" value="Dimeric alpha+beta barrel"/>
    <property type="match status" value="1"/>
</dbReference>
<dbReference type="Gene3D" id="3.30.70.100">
    <property type="match status" value="1"/>
</dbReference>
<keyword evidence="2" id="KW-1185">Reference proteome</keyword>
<name>A0AAN6DZI8_9EURO</name>
<evidence type="ECO:0008006" key="3">
    <source>
        <dbReference type="Google" id="ProtNLM"/>
    </source>
</evidence>
<dbReference type="AlphaFoldDB" id="A0AAN6DZI8"/>
<accession>A0AAN6DZI8</accession>